<evidence type="ECO:0000256" key="6">
    <source>
        <dbReference type="SAM" id="Phobius"/>
    </source>
</evidence>
<feature type="domain" description="ResB-like" evidence="7">
    <location>
        <begin position="103"/>
        <end position="208"/>
    </location>
</feature>
<evidence type="ECO:0000256" key="1">
    <source>
        <dbReference type="ARBA" id="ARBA00004141"/>
    </source>
</evidence>
<name>C9RA23_AMMDK</name>
<dbReference type="HOGENOM" id="CLU_034630_1_0_9"/>
<feature type="domain" description="ResB-like" evidence="7">
    <location>
        <begin position="23"/>
        <end position="98"/>
    </location>
</feature>
<comment type="subcellular location">
    <subcellularLocation>
        <location evidence="1">Membrane</location>
        <topology evidence="1">Multi-pass membrane protein</topology>
    </subcellularLocation>
</comment>
<evidence type="ECO:0000313" key="8">
    <source>
        <dbReference type="EMBL" id="ACX53152.1"/>
    </source>
</evidence>
<keyword evidence="9" id="KW-1185">Reference proteome</keyword>
<dbReference type="eggNOG" id="COG1333">
    <property type="taxonomic scope" value="Bacteria"/>
</dbReference>
<dbReference type="PANTHER" id="PTHR31566:SF5">
    <property type="entry name" value="RESB-LIKE DOMAIN-CONTAINING PROTEIN"/>
    <property type="match status" value="1"/>
</dbReference>
<feature type="transmembrane region" description="Helical" evidence="6">
    <location>
        <begin position="21"/>
        <end position="39"/>
    </location>
</feature>
<feature type="transmembrane region" description="Helical" evidence="6">
    <location>
        <begin position="71"/>
        <end position="90"/>
    </location>
</feature>
<reference evidence="8 9" key="1">
    <citation type="submission" date="2009-10" db="EMBL/GenBank/DDBJ databases">
        <title>Complete sequence of chromosome of Ammonifex degensii KC4.</title>
        <authorList>
            <consortium name="US DOE Joint Genome Institute"/>
            <person name="Kerfeld C."/>
            <person name="Goodner B."/>
            <person name="Huber H."/>
            <person name="Stetter K."/>
            <person name="Lucas S."/>
            <person name="Copeland A."/>
            <person name="Lapidus A."/>
            <person name="Glavina del Rio T."/>
            <person name="Dalin E."/>
            <person name="Tice H."/>
            <person name="Bruce D."/>
            <person name="Goodwin L."/>
            <person name="Pitluck S."/>
            <person name="Saunders E."/>
            <person name="Brettin T."/>
            <person name="Detter J.C."/>
            <person name="Han C."/>
            <person name="Larimer F."/>
            <person name="Land M."/>
            <person name="Hauser L."/>
            <person name="Kyrpides N."/>
            <person name="Ovchinnikova G."/>
            <person name="Richardson P."/>
        </authorList>
    </citation>
    <scope>NUCLEOTIDE SEQUENCE [LARGE SCALE GENOMIC DNA]</scope>
    <source>
        <strain evidence="9">DSM 10501 / KC4</strain>
    </source>
</reference>
<keyword evidence="5 6" id="KW-0472">Membrane</keyword>
<keyword evidence="4 6" id="KW-1133">Transmembrane helix</keyword>
<evidence type="ECO:0000256" key="4">
    <source>
        <dbReference type="ARBA" id="ARBA00022989"/>
    </source>
</evidence>
<feature type="transmembrane region" description="Helical" evidence="6">
    <location>
        <begin position="102"/>
        <end position="125"/>
    </location>
</feature>
<keyword evidence="2 6" id="KW-0812">Transmembrane</keyword>
<evidence type="ECO:0000256" key="2">
    <source>
        <dbReference type="ARBA" id="ARBA00022692"/>
    </source>
</evidence>
<dbReference type="KEGG" id="adg:Adeg_2074"/>
<proteinExistence type="predicted"/>
<evidence type="ECO:0000259" key="7">
    <source>
        <dbReference type="Pfam" id="PF05140"/>
    </source>
</evidence>
<dbReference type="GO" id="GO:0016020">
    <property type="term" value="C:membrane"/>
    <property type="evidence" value="ECO:0007669"/>
    <property type="project" value="UniProtKB-SubCell"/>
</dbReference>
<dbReference type="PANTHER" id="PTHR31566">
    <property type="entry name" value="CYTOCHROME C BIOGENESIS PROTEIN CCS1, CHLOROPLASTIC"/>
    <property type="match status" value="1"/>
</dbReference>
<evidence type="ECO:0000313" key="9">
    <source>
        <dbReference type="Proteomes" id="UP000002620"/>
    </source>
</evidence>
<evidence type="ECO:0000256" key="3">
    <source>
        <dbReference type="ARBA" id="ARBA00022748"/>
    </source>
</evidence>
<feature type="domain" description="ResB-like" evidence="7">
    <location>
        <begin position="273"/>
        <end position="326"/>
    </location>
</feature>
<dbReference type="InterPro" id="IPR007816">
    <property type="entry name" value="ResB-like_domain"/>
</dbReference>
<evidence type="ECO:0000256" key="5">
    <source>
        <dbReference type="ARBA" id="ARBA00023136"/>
    </source>
</evidence>
<organism evidence="8 9">
    <name type="scientific">Ammonifex degensii (strain DSM 10501 / KC4)</name>
    <dbReference type="NCBI Taxonomy" id="429009"/>
    <lineage>
        <taxon>Bacteria</taxon>
        <taxon>Bacillati</taxon>
        <taxon>Bacillota</taxon>
        <taxon>Clostridia</taxon>
        <taxon>Thermoanaerobacterales</taxon>
        <taxon>Thermoanaerobacteraceae</taxon>
        <taxon>Ammonifex</taxon>
    </lineage>
</organism>
<dbReference type="Proteomes" id="UP000002620">
    <property type="component" value="Chromosome"/>
</dbReference>
<feature type="transmembrane region" description="Helical" evidence="6">
    <location>
        <begin position="300"/>
        <end position="321"/>
    </location>
</feature>
<dbReference type="OrthoDB" id="9770923at2"/>
<gene>
    <name evidence="8" type="ordered locus">Adeg_2074</name>
</gene>
<dbReference type="AlphaFoldDB" id="C9RA23"/>
<dbReference type="STRING" id="429009.Adeg_2074"/>
<dbReference type="EMBL" id="CP001785">
    <property type="protein sequence ID" value="ACX53152.1"/>
    <property type="molecule type" value="Genomic_DNA"/>
</dbReference>
<keyword evidence="3" id="KW-0201">Cytochrome c-type biogenesis</keyword>
<protein>
    <submittedName>
        <fullName evidence="8">ResB protein required for cytochrome c biosynthesis-like protein</fullName>
    </submittedName>
</protein>
<dbReference type="InterPro" id="IPR023494">
    <property type="entry name" value="Cyt_c_bgen_Ccs1/CcsB/ResB"/>
</dbReference>
<accession>C9RA23</accession>
<dbReference type="GO" id="GO:0017004">
    <property type="term" value="P:cytochrome complex assembly"/>
    <property type="evidence" value="ECO:0007669"/>
    <property type="project" value="UniProtKB-KW"/>
</dbReference>
<sequence length="336" mass="38418">MSKRVKKILKRLREHFTSLPHVLLVLGLIAVASALGTVIPQERPIWFYLERYGDLWGNLLLRLEINNLFKSWWYVLAEIWLLISLILCTYDRARLAWRRPSWWGLTLTHAGLILILVSLLVTPYVTRKTTVEAVPGQMVNLSSQHFPFDLKVEDFRIEYYSDGTPKQYRTKVSVWEKGKKVREATIAVNHPLSFQGVKVYQMDYGWLLKGRIIVGDKTTPFTVESGPEHPLALGSFHQLVAEYYPNLQGQPQVFYAFYFQGNPLKMGLLPLGKEGELPGAKIVFDRAEQYTGLEVKKNPALPFTFAGFILASLGVLIHVLWHPRRIKPGTDEKGGD</sequence>
<dbReference type="Pfam" id="PF05140">
    <property type="entry name" value="ResB"/>
    <property type="match status" value="3"/>
</dbReference>